<dbReference type="EMBL" id="BMAT01003130">
    <property type="protein sequence ID" value="GFS20807.1"/>
    <property type="molecule type" value="Genomic_DNA"/>
</dbReference>
<name>A0AAV4JDD3_9GAST</name>
<comment type="caution">
    <text evidence="1">The sequence shown here is derived from an EMBL/GenBank/DDBJ whole genome shotgun (WGS) entry which is preliminary data.</text>
</comment>
<evidence type="ECO:0000313" key="2">
    <source>
        <dbReference type="Proteomes" id="UP000762676"/>
    </source>
</evidence>
<sequence length="114" mass="13231">MWRYKRVLRIYREEHKTSEEVLQAEDVTERLLSQLIKRKLRYAGHVIRGSSGYLFNSTWRAELRAGKLKSTLKGAVLMTSSNGPTIVHMEKSNGKQSREERRVIVANLLTEENT</sequence>
<evidence type="ECO:0000313" key="1">
    <source>
        <dbReference type="EMBL" id="GFS20807.1"/>
    </source>
</evidence>
<protein>
    <submittedName>
        <fullName evidence="1">Uncharacterized protein</fullName>
    </submittedName>
</protein>
<dbReference type="AlphaFoldDB" id="A0AAV4JDD3"/>
<organism evidence="1 2">
    <name type="scientific">Elysia marginata</name>
    <dbReference type="NCBI Taxonomy" id="1093978"/>
    <lineage>
        <taxon>Eukaryota</taxon>
        <taxon>Metazoa</taxon>
        <taxon>Spiralia</taxon>
        <taxon>Lophotrochozoa</taxon>
        <taxon>Mollusca</taxon>
        <taxon>Gastropoda</taxon>
        <taxon>Heterobranchia</taxon>
        <taxon>Euthyneura</taxon>
        <taxon>Panpulmonata</taxon>
        <taxon>Sacoglossa</taxon>
        <taxon>Placobranchoidea</taxon>
        <taxon>Plakobranchidae</taxon>
        <taxon>Elysia</taxon>
    </lineage>
</organism>
<keyword evidence="2" id="KW-1185">Reference proteome</keyword>
<reference evidence="1 2" key="1">
    <citation type="journal article" date="2021" name="Elife">
        <title>Chloroplast acquisition without the gene transfer in kleptoplastic sea slugs, Plakobranchus ocellatus.</title>
        <authorList>
            <person name="Maeda T."/>
            <person name="Takahashi S."/>
            <person name="Yoshida T."/>
            <person name="Shimamura S."/>
            <person name="Takaki Y."/>
            <person name="Nagai Y."/>
            <person name="Toyoda A."/>
            <person name="Suzuki Y."/>
            <person name="Arimoto A."/>
            <person name="Ishii H."/>
            <person name="Satoh N."/>
            <person name="Nishiyama T."/>
            <person name="Hasebe M."/>
            <person name="Maruyama T."/>
            <person name="Minagawa J."/>
            <person name="Obokata J."/>
            <person name="Shigenobu S."/>
        </authorList>
    </citation>
    <scope>NUCLEOTIDE SEQUENCE [LARGE SCALE GENOMIC DNA]</scope>
</reference>
<dbReference type="Proteomes" id="UP000762676">
    <property type="component" value="Unassembled WGS sequence"/>
</dbReference>
<accession>A0AAV4JDD3</accession>
<gene>
    <name evidence="1" type="ORF">ElyMa_001579800</name>
</gene>
<proteinExistence type="predicted"/>